<dbReference type="Gene3D" id="3.40.50.2000">
    <property type="entry name" value="Glycogen Phosphorylase B"/>
    <property type="match status" value="1"/>
</dbReference>
<dbReference type="Proteomes" id="UP000007305">
    <property type="component" value="Chromosome 5"/>
</dbReference>
<dbReference type="InParanoid" id="A0A804PK17"/>
<dbReference type="AlphaFoldDB" id="A0A804PK17"/>
<name>A0A804PK17_MAIZE</name>
<organism evidence="2 3">
    <name type="scientific">Zea mays</name>
    <name type="common">Maize</name>
    <dbReference type="NCBI Taxonomy" id="4577"/>
    <lineage>
        <taxon>Eukaryota</taxon>
        <taxon>Viridiplantae</taxon>
        <taxon>Streptophyta</taxon>
        <taxon>Embryophyta</taxon>
        <taxon>Tracheophyta</taxon>
        <taxon>Spermatophyta</taxon>
        <taxon>Magnoliopsida</taxon>
        <taxon>Liliopsida</taxon>
        <taxon>Poales</taxon>
        <taxon>Poaceae</taxon>
        <taxon>PACMAD clade</taxon>
        <taxon>Panicoideae</taxon>
        <taxon>Andropogonodae</taxon>
        <taxon>Andropogoneae</taxon>
        <taxon>Tripsacinae</taxon>
        <taxon>Zea</taxon>
    </lineage>
</organism>
<feature type="region of interest" description="Disordered" evidence="1">
    <location>
        <begin position="1"/>
        <end position="34"/>
    </location>
</feature>
<reference evidence="2" key="3">
    <citation type="submission" date="2021-05" db="UniProtKB">
        <authorList>
            <consortium name="EnsemblPlants"/>
        </authorList>
    </citation>
    <scope>IDENTIFICATION</scope>
    <source>
        <strain evidence="2">cv. B73</strain>
    </source>
</reference>
<evidence type="ECO:0000256" key="1">
    <source>
        <dbReference type="SAM" id="MobiDB-lite"/>
    </source>
</evidence>
<sequence length="121" mass="13409">MLGASERAWRRRRSPTSCSSRSRRRATSPRLSSSPRYLLHQCHGFDVTEHNRRRLLRALAGAPGFRFAAVPDGLPASDEDAAQDMAALHMSLSTVVPHLKKLVLSQLLLSPTGHGELLHHL</sequence>
<protein>
    <submittedName>
        <fullName evidence="2">Uncharacterized protein</fullName>
    </submittedName>
</protein>
<dbReference type="Gramene" id="Zm00001eb244710_T001">
    <property type="protein sequence ID" value="Zm00001eb244710_P001"/>
    <property type="gene ID" value="Zm00001eb244710"/>
</dbReference>
<reference evidence="3" key="1">
    <citation type="journal article" date="2009" name="Science">
        <title>The B73 maize genome: complexity, diversity, and dynamics.</title>
        <authorList>
            <person name="Schnable P.S."/>
            <person name="Ware D."/>
            <person name="Fulton R.S."/>
            <person name="Stein J.C."/>
            <person name="Wei F."/>
            <person name="Pasternak S."/>
            <person name="Liang C."/>
            <person name="Zhang J."/>
            <person name="Fulton L."/>
            <person name="Graves T.A."/>
            <person name="Minx P."/>
            <person name="Reily A.D."/>
            <person name="Courtney L."/>
            <person name="Kruchowski S.S."/>
            <person name="Tomlinson C."/>
            <person name="Strong C."/>
            <person name="Delehaunty K."/>
            <person name="Fronick C."/>
            <person name="Courtney B."/>
            <person name="Rock S.M."/>
            <person name="Belter E."/>
            <person name="Du F."/>
            <person name="Kim K."/>
            <person name="Abbott R.M."/>
            <person name="Cotton M."/>
            <person name="Levy A."/>
            <person name="Marchetto P."/>
            <person name="Ochoa K."/>
            <person name="Jackson S.M."/>
            <person name="Gillam B."/>
            <person name="Chen W."/>
            <person name="Yan L."/>
            <person name="Higginbotham J."/>
            <person name="Cardenas M."/>
            <person name="Waligorski J."/>
            <person name="Applebaum E."/>
            <person name="Phelps L."/>
            <person name="Falcone J."/>
            <person name="Kanchi K."/>
            <person name="Thane T."/>
            <person name="Scimone A."/>
            <person name="Thane N."/>
            <person name="Henke J."/>
            <person name="Wang T."/>
            <person name="Ruppert J."/>
            <person name="Shah N."/>
            <person name="Rotter K."/>
            <person name="Hodges J."/>
            <person name="Ingenthron E."/>
            <person name="Cordes M."/>
            <person name="Kohlberg S."/>
            <person name="Sgro J."/>
            <person name="Delgado B."/>
            <person name="Mead K."/>
            <person name="Chinwalla A."/>
            <person name="Leonard S."/>
            <person name="Crouse K."/>
            <person name="Collura K."/>
            <person name="Kudrna D."/>
            <person name="Currie J."/>
            <person name="He R."/>
            <person name="Angelova A."/>
            <person name="Rajasekar S."/>
            <person name="Mueller T."/>
            <person name="Lomeli R."/>
            <person name="Scara G."/>
            <person name="Ko A."/>
            <person name="Delaney K."/>
            <person name="Wissotski M."/>
            <person name="Lopez G."/>
            <person name="Campos D."/>
            <person name="Braidotti M."/>
            <person name="Ashley E."/>
            <person name="Golser W."/>
            <person name="Kim H."/>
            <person name="Lee S."/>
            <person name="Lin J."/>
            <person name="Dujmic Z."/>
            <person name="Kim W."/>
            <person name="Talag J."/>
            <person name="Zuccolo A."/>
            <person name="Fan C."/>
            <person name="Sebastian A."/>
            <person name="Kramer M."/>
            <person name="Spiegel L."/>
            <person name="Nascimento L."/>
            <person name="Zutavern T."/>
            <person name="Miller B."/>
            <person name="Ambroise C."/>
            <person name="Muller S."/>
            <person name="Spooner W."/>
            <person name="Narechania A."/>
            <person name="Ren L."/>
            <person name="Wei S."/>
            <person name="Kumari S."/>
            <person name="Faga B."/>
            <person name="Levy M.J."/>
            <person name="McMahan L."/>
            <person name="Van Buren P."/>
            <person name="Vaughn M.W."/>
            <person name="Ying K."/>
            <person name="Yeh C.-T."/>
            <person name="Emrich S.J."/>
            <person name="Jia Y."/>
            <person name="Kalyanaraman A."/>
            <person name="Hsia A.-P."/>
            <person name="Barbazuk W.B."/>
            <person name="Baucom R.S."/>
            <person name="Brutnell T.P."/>
            <person name="Carpita N.C."/>
            <person name="Chaparro C."/>
            <person name="Chia J.-M."/>
            <person name="Deragon J.-M."/>
            <person name="Estill J.C."/>
            <person name="Fu Y."/>
            <person name="Jeddeloh J.A."/>
            <person name="Han Y."/>
            <person name="Lee H."/>
            <person name="Li P."/>
            <person name="Lisch D.R."/>
            <person name="Liu S."/>
            <person name="Liu Z."/>
            <person name="Nagel D.H."/>
            <person name="McCann M.C."/>
            <person name="SanMiguel P."/>
            <person name="Myers A.M."/>
            <person name="Nettleton D."/>
            <person name="Nguyen J."/>
            <person name="Penning B.W."/>
            <person name="Ponnala L."/>
            <person name="Schneider K.L."/>
            <person name="Schwartz D.C."/>
            <person name="Sharma A."/>
            <person name="Soderlund C."/>
            <person name="Springer N.M."/>
            <person name="Sun Q."/>
            <person name="Wang H."/>
            <person name="Waterman M."/>
            <person name="Westerman R."/>
            <person name="Wolfgruber T.K."/>
            <person name="Yang L."/>
            <person name="Yu Y."/>
            <person name="Zhang L."/>
            <person name="Zhou S."/>
            <person name="Zhu Q."/>
            <person name="Bennetzen J.L."/>
            <person name="Dawe R.K."/>
            <person name="Jiang J."/>
            <person name="Jiang N."/>
            <person name="Presting G.G."/>
            <person name="Wessler S.R."/>
            <person name="Aluru S."/>
            <person name="Martienssen R.A."/>
            <person name="Clifton S.W."/>
            <person name="McCombie W.R."/>
            <person name="Wing R.A."/>
            <person name="Wilson R.K."/>
        </authorList>
    </citation>
    <scope>NUCLEOTIDE SEQUENCE [LARGE SCALE GENOMIC DNA]</scope>
    <source>
        <strain evidence="3">cv. B73</strain>
    </source>
</reference>
<accession>A0A804PK17</accession>
<reference evidence="2" key="2">
    <citation type="submission" date="2019-07" db="EMBL/GenBank/DDBJ databases">
        <authorList>
            <person name="Seetharam A."/>
            <person name="Woodhouse M."/>
            <person name="Cannon E."/>
        </authorList>
    </citation>
    <scope>NUCLEOTIDE SEQUENCE [LARGE SCALE GENOMIC DNA]</scope>
    <source>
        <strain evidence="2">cv. B73</strain>
    </source>
</reference>
<evidence type="ECO:0000313" key="2">
    <source>
        <dbReference type="EnsemblPlants" id="Zm00001eb244710_P001"/>
    </source>
</evidence>
<proteinExistence type="predicted"/>
<keyword evidence="3" id="KW-1185">Reference proteome</keyword>
<evidence type="ECO:0000313" key="3">
    <source>
        <dbReference type="Proteomes" id="UP000007305"/>
    </source>
</evidence>
<dbReference type="EnsemblPlants" id="Zm00001eb244710_T001">
    <property type="protein sequence ID" value="Zm00001eb244710_P001"/>
    <property type="gene ID" value="Zm00001eb244710"/>
</dbReference>